<dbReference type="Proteomes" id="UP001199659">
    <property type="component" value="Chromosome"/>
</dbReference>
<gene>
    <name evidence="3" type="ORF">G163CM_17760</name>
</gene>
<feature type="domain" description="HNH nuclease" evidence="2">
    <location>
        <begin position="372"/>
        <end position="421"/>
    </location>
</feature>
<sequence>MKRKRYTCIRGLKVISEGLIRFVGIIMLVRWRSGLELLSMAKKFFKNNRITKLSGTGSVRITKLLNAILPAGPKVDRSGLMLEIKRQLAVGKDEEYILRNVPKSVAYARYLKAQASTENYRELTRETLEKAEAKRQQVEVHQHENEQLEQERRFQIVECHKDEALRLASGGLIEKGVPYSKQLHEWVSGLRNQGLPVQEIIAAILSSSIFEKYCFRRDAVGKIQKGKKAAAKAEDLQRLEDLHKASRLRREEEVRKANKKRINDEASREDIHEKLRQILPTHLLLEFRLQFRGTAETMLESARDFMAARMHKQVQPAPVNQPIEPIDMQQPVAPIAELPVKPKREGYKAEVITRPDQVEFTETVRLNCFNCCVISGVRTRQRTEAAHLMEHCNDGIDHYTNGLLMRVDLHRLFDAGLMAINPETLTVHFDAGVLADDPDLAQFEGKLIADTQRPINPAYLLARWAEFSQNAA</sequence>
<accession>A0ABY3S2X6</accession>
<dbReference type="EMBL" id="CP087880">
    <property type="protein sequence ID" value="UGS41075.1"/>
    <property type="molecule type" value="Genomic_DNA"/>
</dbReference>
<proteinExistence type="predicted"/>
<feature type="coiled-coil region" evidence="1">
    <location>
        <begin position="121"/>
        <end position="158"/>
    </location>
</feature>
<evidence type="ECO:0000256" key="1">
    <source>
        <dbReference type="SAM" id="Coils"/>
    </source>
</evidence>
<dbReference type="Pfam" id="PF13391">
    <property type="entry name" value="HNH_2"/>
    <property type="match status" value="1"/>
</dbReference>
<keyword evidence="1" id="KW-0175">Coiled coil</keyword>
<evidence type="ECO:0000259" key="2">
    <source>
        <dbReference type="Pfam" id="PF13391"/>
    </source>
</evidence>
<protein>
    <recommendedName>
        <fullName evidence="2">HNH nuclease domain-containing protein</fullName>
    </recommendedName>
</protein>
<organism evidence="3 4">
    <name type="scientific">Pseudocitrobacter corydidari</name>
    <dbReference type="NCBI Taxonomy" id="2891570"/>
    <lineage>
        <taxon>Bacteria</taxon>
        <taxon>Pseudomonadati</taxon>
        <taxon>Pseudomonadota</taxon>
        <taxon>Gammaproteobacteria</taxon>
        <taxon>Enterobacterales</taxon>
        <taxon>Enterobacteriaceae</taxon>
        <taxon>Pseudocitrobacter</taxon>
    </lineage>
</organism>
<keyword evidence="4" id="KW-1185">Reference proteome</keyword>
<reference evidence="3 4" key="1">
    <citation type="journal article" date="2022" name="Int. J. Syst. Evol. Microbiol.">
        <title>Pseudocitrobacter corydidari sp. nov., isolated from the Asian emerald cockroach Corydidarum magnifica.</title>
        <authorList>
            <person name="Guzman J."/>
            <person name="Poehlein A."/>
            <person name="Glaeser S.P."/>
            <person name="Schwengers O."/>
            <person name="Blom J."/>
            <person name="Hollensteiner J."/>
            <person name="Kampfer P."/>
            <person name="Vilcinskas A."/>
        </authorList>
    </citation>
    <scope>NUCLEOTIDE SEQUENCE [LARGE SCALE GENOMIC DNA]</scope>
    <source>
        <strain evidence="3">G163CM</strain>
    </source>
</reference>
<evidence type="ECO:0000313" key="3">
    <source>
        <dbReference type="EMBL" id="UGS41075.1"/>
    </source>
</evidence>
<evidence type="ECO:0000313" key="4">
    <source>
        <dbReference type="Proteomes" id="UP001199659"/>
    </source>
</evidence>
<dbReference type="InterPro" id="IPR003615">
    <property type="entry name" value="HNH_nuc"/>
</dbReference>
<name>A0ABY3S2X6_9ENTR</name>